<evidence type="ECO:0000313" key="2">
    <source>
        <dbReference type="EMBL" id="MBD3870036.1"/>
    </source>
</evidence>
<gene>
    <name evidence="2" type="ORF">IFJ97_01595</name>
</gene>
<name>A0A8J7C460_9BACT</name>
<sequence>MNDRKWTGLLVVAILILAVTSTAVAHDEDDPQVNRVLGDKFSVRLIGGLVDLNSDVAAGSSLGALIDLEEILGFDEQIATFGLEGFWRFSKNRKHALRLRYGNFDRDAYAAVEGTVPILDVDFFGEISSSFTNQVTVVEYQYSFINHHKTEAGITAGFAIYNYGLELAGQIAIGDDPDQSRFRREKVGVIAPVPAVGFYINQAFRQNLILEIRTSFIDLEIGEHNGRIFTTWGSVTWYFARHWGVGVGLTGSDVVYDKSGGKERIKVELRQSAVTFNVTAVF</sequence>
<evidence type="ECO:0000256" key="1">
    <source>
        <dbReference type="SAM" id="SignalP"/>
    </source>
</evidence>
<organism evidence="2 3">
    <name type="scientific">Candidatus Sulfomarinibacter kjeldsenii</name>
    <dbReference type="NCBI Taxonomy" id="2885994"/>
    <lineage>
        <taxon>Bacteria</taxon>
        <taxon>Pseudomonadati</taxon>
        <taxon>Acidobacteriota</taxon>
        <taxon>Thermoanaerobaculia</taxon>
        <taxon>Thermoanaerobaculales</taxon>
        <taxon>Candidatus Sulfomarinibacteraceae</taxon>
        <taxon>Candidatus Sulfomarinibacter</taxon>
    </lineage>
</organism>
<dbReference type="EMBL" id="JACXWA010000023">
    <property type="protein sequence ID" value="MBD3870036.1"/>
    <property type="molecule type" value="Genomic_DNA"/>
</dbReference>
<feature type="chain" id="PRO_5035280332" description="Outer membrane protein beta-barrel domain-containing protein" evidence="1">
    <location>
        <begin position="26"/>
        <end position="282"/>
    </location>
</feature>
<feature type="signal peptide" evidence="1">
    <location>
        <begin position="1"/>
        <end position="25"/>
    </location>
</feature>
<dbReference type="Proteomes" id="UP000598633">
    <property type="component" value="Unassembled WGS sequence"/>
</dbReference>
<evidence type="ECO:0000313" key="3">
    <source>
        <dbReference type="Proteomes" id="UP000598633"/>
    </source>
</evidence>
<proteinExistence type="predicted"/>
<keyword evidence="1" id="KW-0732">Signal</keyword>
<accession>A0A8J7C460</accession>
<reference evidence="2 3" key="1">
    <citation type="submission" date="2020-08" db="EMBL/GenBank/DDBJ databases">
        <title>Acidobacteriota in marine sediments use diverse sulfur dissimilation pathways.</title>
        <authorList>
            <person name="Wasmund K."/>
        </authorList>
    </citation>
    <scope>NUCLEOTIDE SEQUENCE [LARGE SCALE GENOMIC DNA]</scope>
    <source>
        <strain evidence="2">MAG AM3-A</strain>
    </source>
</reference>
<protein>
    <recommendedName>
        <fullName evidence="4">Outer membrane protein beta-barrel domain-containing protein</fullName>
    </recommendedName>
</protein>
<comment type="caution">
    <text evidence="2">The sequence shown here is derived from an EMBL/GenBank/DDBJ whole genome shotgun (WGS) entry which is preliminary data.</text>
</comment>
<evidence type="ECO:0008006" key="4">
    <source>
        <dbReference type="Google" id="ProtNLM"/>
    </source>
</evidence>
<dbReference type="AlphaFoldDB" id="A0A8J7C460"/>